<dbReference type="Proteomes" id="UP000326857">
    <property type="component" value="Unassembled WGS sequence"/>
</dbReference>
<organism evidence="1 2">
    <name type="scientific">Sphingomonas aurantiaca</name>
    <dbReference type="NCBI Taxonomy" id="185949"/>
    <lineage>
        <taxon>Bacteria</taxon>
        <taxon>Pseudomonadati</taxon>
        <taxon>Pseudomonadota</taxon>
        <taxon>Alphaproteobacteria</taxon>
        <taxon>Sphingomonadales</taxon>
        <taxon>Sphingomonadaceae</taxon>
        <taxon>Sphingomonas</taxon>
    </lineage>
</organism>
<proteinExistence type="predicted"/>
<evidence type="ECO:0000313" key="2">
    <source>
        <dbReference type="Proteomes" id="UP000326857"/>
    </source>
</evidence>
<name>A0A5E7ZJR8_9SPHN</name>
<reference evidence="1 2" key="1">
    <citation type="submission" date="2019-09" db="EMBL/GenBank/DDBJ databases">
        <authorList>
            <person name="Dittami M. S."/>
        </authorList>
    </citation>
    <scope>NUCLEOTIDE SEQUENCE [LARGE SCALE GENOMIC DNA]</scope>
    <source>
        <strain evidence="1">SPHINGO391</strain>
    </source>
</reference>
<gene>
    <name evidence="1" type="ORF">SPHINGO391_460100</name>
</gene>
<dbReference type="EMBL" id="CABVLI010000041">
    <property type="protein sequence ID" value="VVT19364.1"/>
    <property type="molecule type" value="Genomic_DNA"/>
</dbReference>
<evidence type="ECO:0000313" key="1">
    <source>
        <dbReference type="EMBL" id="VVT19364.1"/>
    </source>
</evidence>
<sequence>MLPPMFAEKPRRSTERVQRCKLVDRDPRISQSIEKVAVKVFGADLLGKHWVTPTLWSGAPSPTAGPIAVFRRKVGTEAPFVAAWHHGRDVLGEANRRMGLSRRAVPRADQTLVGKGPALPIVAIPPHRSATTRSRAHCLRRNAFASSGVASRVCVSGVCNSGLALRLGTIGVALLDCEGCFALGFASGRSGVSARVWPAALPCVTASSRSTRFDNIWRSSFSGVACNSATWRSSSSIRLFAAARRTSSSTWPMSASMDFCAGDFVFAVGAGSQPARTIRHTNGSESREKCCIPHFYGEH</sequence>
<protein>
    <submittedName>
        <fullName evidence="1">Uncharacterized protein</fullName>
    </submittedName>
</protein>
<dbReference type="AlphaFoldDB" id="A0A5E7ZJR8"/>
<accession>A0A5E7ZJR8</accession>